<reference evidence="9 10" key="1">
    <citation type="journal article" date="2012" name="J. Bacteriol.">
        <title>Complete Genome Sequence of Borrelia crocidurae.</title>
        <authorList>
            <person name="Elbir H."/>
            <person name="Gimenez G."/>
            <person name="Robert C."/>
            <person name="Bergstrom S."/>
            <person name="Cutler S."/>
            <person name="Raoult D."/>
            <person name="Drancourt M."/>
        </authorList>
    </citation>
    <scope>NUCLEOTIDE SEQUENCE [LARGE SCALE GENOMIC DNA]</scope>
    <source>
        <strain evidence="9 10">Achema</strain>
        <plasmid evidence="10">unnamed32</plasmid>
    </source>
</reference>
<dbReference type="GO" id="GO:0009279">
    <property type="term" value="C:cell outer membrane"/>
    <property type="evidence" value="ECO:0007669"/>
    <property type="project" value="UniProtKB-SubCell"/>
</dbReference>
<evidence type="ECO:0000256" key="4">
    <source>
        <dbReference type="ARBA" id="ARBA00023136"/>
    </source>
</evidence>
<evidence type="ECO:0000256" key="7">
    <source>
        <dbReference type="ARBA" id="ARBA00023288"/>
    </source>
</evidence>
<evidence type="ECO:0000256" key="1">
    <source>
        <dbReference type="ARBA" id="ARBA00003932"/>
    </source>
</evidence>
<comment type="function">
    <text evidence="1 8">The Vlp and Vsp proteins are antigenically distinct proteins, only one vlp or vsp gene is transcriptionally active at any one time. Switching between these genes is a mechanism of host immune response evasion.</text>
</comment>
<keyword evidence="6 8" id="KW-0998">Cell outer membrane</keyword>
<sequence length="59" mass="6786">MSEILLEVGRSEENVFYLFVELMSGALGFHANYTTKKENVGNHFKNLGKKLVCLYNFIQ</sequence>
<dbReference type="PATRIC" id="fig|1155096.3.peg.1387"/>
<accession>I0FFE8</accession>
<comment type="subcellular location">
    <subcellularLocation>
        <location evidence="2 8">Cell outer membrane</location>
        <topology evidence="2 8">Lipid-anchor</topology>
    </subcellularLocation>
</comment>
<keyword evidence="5 8" id="KW-0564">Palmitate</keyword>
<dbReference type="HOGENOM" id="CLU_2951124_0_0_12"/>
<name>I0FFE8_BORCA</name>
<evidence type="ECO:0000313" key="10">
    <source>
        <dbReference type="Proteomes" id="UP000005212"/>
    </source>
</evidence>
<dbReference type="KEGG" id="bcw:Q7M_1206"/>
<dbReference type="InterPro" id="IPR000680">
    <property type="entry name" value="Borrelia_lipo"/>
</dbReference>
<evidence type="ECO:0000256" key="2">
    <source>
        <dbReference type="ARBA" id="ARBA00004459"/>
    </source>
</evidence>
<geneLocation type="plasmid" evidence="10">
    <name>unnamed32</name>
</geneLocation>
<keyword evidence="7 8" id="KW-0449">Lipoprotein</keyword>
<dbReference type="Proteomes" id="UP000005212">
    <property type="component" value="Plasmid unnamed32"/>
</dbReference>
<keyword evidence="3" id="KW-0732">Signal</keyword>
<organism evidence="9 10">
    <name type="scientific">Borrelia crocidurae (strain Achema)</name>
    <dbReference type="NCBI Taxonomy" id="1155096"/>
    <lineage>
        <taxon>Bacteria</taxon>
        <taxon>Pseudomonadati</taxon>
        <taxon>Spirochaetota</taxon>
        <taxon>Spirochaetia</taxon>
        <taxon>Spirochaetales</taxon>
        <taxon>Borreliaceae</taxon>
        <taxon>Borrelia</taxon>
    </lineage>
</organism>
<evidence type="ECO:0000256" key="6">
    <source>
        <dbReference type="ARBA" id="ARBA00023237"/>
    </source>
</evidence>
<proteinExistence type="predicted"/>
<protein>
    <recommendedName>
        <fullName evidence="8">Variable large protein</fullName>
    </recommendedName>
</protein>
<dbReference type="AlphaFoldDB" id="I0FFE8"/>
<evidence type="ECO:0000256" key="3">
    <source>
        <dbReference type="ARBA" id="ARBA00022729"/>
    </source>
</evidence>
<gene>
    <name evidence="9" type="ordered locus">Q7M_1206</name>
</gene>
<evidence type="ECO:0000256" key="5">
    <source>
        <dbReference type="ARBA" id="ARBA00023139"/>
    </source>
</evidence>
<dbReference type="SUPFAM" id="SSF74748">
    <property type="entry name" value="Variable surface antigen VlsE"/>
    <property type="match status" value="1"/>
</dbReference>
<evidence type="ECO:0000313" key="9">
    <source>
        <dbReference type="EMBL" id="AFI32204.1"/>
    </source>
</evidence>
<dbReference type="Pfam" id="PF00921">
    <property type="entry name" value="Lipoprotein_2"/>
    <property type="match status" value="1"/>
</dbReference>
<dbReference type="EMBL" id="CP003458">
    <property type="protein sequence ID" value="AFI32204.1"/>
    <property type="molecule type" value="Genomic_DNA"/>
</dbReference>
<keyword evidence="4 8" id="KW-0472">Membrane</keyword>
<evidence type="ECO:0000256" key="8">
    <source>
        <dbReference type="RuleBase" id="RU363105"/>
    </source>
</evidence>
<keyword evidence="9" id="KW-0614">Plasmid</keyword>
<reference evidence="10" key="2">
    <citation type="submission" date="2012-03" db="EMBL/GenBank/DDBJ databases">
        <title>Complete genome sequence of Borrelia crocidurae.</title>
        <authorList>
            <person name="Elbir H."/>
            <person name="Gimenez G."/>
            <person name="Robert C."/>
            <person name="Raoult D."/>
            <person name="Drancourt M."/>
        </authorList>
    </citation>
    <scope>NUCLEOTIDE SEQUENCE [LARGE SCALE GENOMIC DNA]</scope>
    <source>
        <strain evidence="10">Achema</strain>
        <plasmid evidence="10">unnamed32</plasmid>
    </source>
</reference>